<evidence type="ECO:0000313" key="3">
    <source>
        <dbReference type="Proteomes" id="UP000652219"/>
    </source>
</evidence>
<dbReference type="AlphaFoldDB" id="A0A8H6MVH3"/>
<name>A0A8H6MVH3_9PEZI</name>
<dbReference type="EMBL" id="WIGN01000086">
    <property type="protein sequence ID" value="KAF6810512.1"/>
    <property type="molecule type" value="Genomic_DNA"/>
</dbReference>
<accession>A0A8H6MVH3</accession>
<reference evidence="2 3" key="1">
    <citation type="journal article" date="2020" name="Phytopathology">
        <title>Genome Sequence Resources of Colletotrichum truncatum, C. plurivorum, C. musicola, and C. sojae: Four Species Pathogenic to Soybean (Glycine max).</title>
        <authorList>
            <person name="Rogerio F."/>
            <person name="Boufleur T.R."/>
            <person name="Ciampi-Guillardi M."/>
            <person name="Sukno S.A."/>
            <person name="Thon M.R."/>
            <person name="Massola Junior N.S."/>
            <person name="Baroncelli R."/>
        </authorList>
    </citation>
    <scope>NUCLEOTIDE SEQUENCE [LARGE SCALE GENOMIC DNA]</scope>
    <source>
        <strain evidence="2 3">LFN0009</strain>
    </source>
</reference>
<keyword evidence="1" id="KW-0472">Membrane</keyword>
<keyword evidence="1" id="KW-1133">Transmembrane helix</keyword>
<organism evidence="2 3">
    <name type="scientific">Colletotrichum sojae</name>
    <dbReference type="NCBI Taxonomy" id="2175907"/>
    <lineage>
        <taxon>Eukaryota</taxon>
        <taxon>Fungi</taxon>
        <taxon>Dikarya</taxon>
        <taxon>Ascomycota</taxon>
        <taxon>Pezizomycotina</taxon>
        <taxon>Sordariomycetes</taxon>
        <taxon>Hypocreomycetidae</taxon>
        <taxon>Glomerellales</taxon>
        <taxon>Glomerellaceae</taxon>
        <taxon>Colletotrichum</taxon>
        <taxon>Colletotrichum orchidearum species complex</taxon>
    </lineage>
</organism>
<gene>
    <name evidence="2" type="ORF">CSOJ01_06324</name>
</gene>
<evidence type="ECO:0000256" key="1">
    <source>
        <dbReference type="SAM" id="Phobius"/>
    </source>
</evidence>
<feature type="transmembrane region" description="Helical" evidence="1">
    <location>
        <begin position="104"/>
        <end position="122"/>
    </location>
</feature>
<keyword evidence="1" id="KW-0812">Transmembrane</keyword>
<dbReference type="Proteomes" id="UP000652219">
    <property type="component" value="Unassembled WGS sequence"/>
</dbReference>
<keyword evidence="3" id="KW-1185">Reference proteome</keyword>
<comment type="caution">
    <text evidence="2">The sequence shown here is derived from an EMBL/GenBank/DDBJ whole genome shotgun (WGS) entry which is preliminary data.</text>
</comment>
<evidence type="ECO:0000313" key="2">
    <source>
        <dbReference type="EMBL" id="KAF6810512.1"/>
    </source>
</evidence>
<protein>
    <submittedName>
        <fullName evidence="2">Uncharacterized protein</fullName>
    </submittedName>
</protein>
<sequence length="128" mass="13536">MTASNNVVTGSNETGNVTITGVYCRPVTLNTLRTGVRTTDTWPVRSVGAITQLSVVIISEDLYPLTSGPVYISEPWYGALGDGGRSSLEGIAAGGCGRGTNENVIWGVSSVLLPVIRLLLFITSPFKY</sequence>
<proteinExistence type="predicted"/>